<evidence type="ECO:0000313" key="1">
    <source>
        <dbReference type="EMBL" id="MDG2989701.1"/>
    </source>
</evidence>
<gene>
    <name evidence="1" type="ORF">L3556_01945</name>
</gene>
<comment type="caution">
    <text evidence="1">The sequence shown here is derived from an EMBL/GenBank/DDBJ whole genome shotgun (WGS) entry which is preliminary data.</text>
</comment>
<dbReference type="PANTHER" id="PTHR43857:SF1">
    <property type="entry name" value="YJGH FAMILY PROTEIN"/>
    <property type="match status" value="1"/>
</dbReference>
<dbReference type="InterPro" id="IPR006175">
    <property type="entry name" value="YjgF/YER057c/UK114"/>
</dbReference>
<proteinExistence type="predicted"/>
<dbReference type="PANTHER" id="PTHR43857">
    <property type="entry name" value="BLR7761 PROTEIN"/>
    <property type="match status" value="1"/>
</dbReference>
<accession>A0ABT6EV42</accession>
<dbReference type="Proteomes" id="UP001154265">
    <property type="component" value="Unassembled WGS sequence"/>
</dbReference>
<dbReference type="RefSeq" id="WP_277865617.1">
    <property type="nucleotide sequence ID" value="NZ_JAKKUT010000001.1"/>
</dbReference>
<organism evidence="1 2">
    <name type="scientific">Candidatus Synechococcus calcipolaris G9</name>
    <dbReference type="NCBI Taxonomy" id="1497997"/>
    <lineage>
        <taxon>Bacteria</taxon>
        <taxon>Bacillati</taxon>
        <taxon>Cyanobacteriota</taxon>
        <taxon>Cyanophyceae</taxon>
        <taxon>Synechococcales</taxon>
        <taxon>Synechococcaceae</taxon>
        <taxon>Synechococcus</taxon>
    </lineage>
</organism>
<dbReference type="SUPFAM" id="SSF55298">
    <property type="entry name" value="YjgF-like"/>
    <property type="match status" value="1"/>
</dbReference>
<name>A0ABT6EV42_9SYNE</name>
<sequence>MYVTDISRWEDVGRAHGQFFGKIRPASTMAEVSKLISPELLVEIEADAYISG</sequence>
<reference evidence="1" key="2">
    <citation type="submission" date="2022-01" db="EMBL/GenBank/DDBJ databases">
        <authorList>
            <person name="Zivanovic Y."/>
            <person name="Moreira D."/>
            <person name="Lopez-Garcia P."/>
        </authorList>
    </citation>
    <scope>NUCLEOTIDE SEQUENCE</scope>
    <source>
        <strain evidence="1">G9</strain>
    </source>
</reference>
<dbReference type="EMBL" id="JAKKUT010000001">
    <property type="protein sequence ID" value="MDG2989701.1"/>
    <property type="molecule type" value="Genomic_DNA"/>
</dbReference>
<keyword evidence="2" id="KW-1185">Reference proteome</keyword>
<protein>
    <submittedName>
        <fullName evidence="1">Uncharacterized protein</fullName>
    </submittedName>
</protein>
<reference evidence="1" key="1">
    <citation type="journal article" date="2022" name="Genome Biol. Evol.">
        <title>A New Gene Family Diagnostic for Intracellular Biomineralization of Amorphous Ca Carbonates by Cyanobacteria.</title>
        <authorList>
            <person name="Benzerara K."/>
            <person name="Duprat E."/>
            <person name="Bitard-Feildel T."/>
            <person name="Caumes G."/>
            <person name="Cassier-Chauvat C."/>
            <person name="Chauvat F."/>
            <person name="Dezi M."/>
            <person name="Diop S.I."/>
            <person name="Gaschignard G."/>
            <person name="Gorgen S."/>
            <person name="Gugger M."/>
            <person name="Lopez-Garcia P."/>
            <person name="Millet M."/>
            <person name="Skouri-Panet F."/>
            <person name="Moreira D."/>
            <person name="Callebaut I."/>
        </authorList>
    </citation>
    <scope>NUCLEOTIDE SEQUENCE</scope>
    <source>
        <strain evidence="1">G9</strain>
    </source>
</reference>
<evidence type="ECO:0000313" key="2">
    <source>
        <dbReference type="Proteomes" id="UP001154265"/>
    </source>
</evidence>
<dbReference type="Pfam" id="PF01042">
    <property type="entry name" value="Ribonuc_L-PSP"/>
    <property type="match status" value="1"/>
</dbReference>
<dbReference type="InterPro" id="IPR035959">
    <property type="entry name" value="RutC-like_sf"/>
</dbReference>
<dbReference type="Gene3D" id="3.30.1330.40">
    <property type="entry name" value="RutC-like"/>
    <property type="match status" value="1"/>
</dbReference>